<evidence type="ECO:0000313" key="1">
    <source>
        <dbReference type="EMBL" id="KIL65700.1"/>
    </source>
</evidence>
<keyword evidence="2" id="KW-1185">Reference proteome</keyword>
<proteinExistence type="predicted"/>
<reference evidence="1 2" key="1">
    <citation type="submission" date="2014-04" db="EMBL/GenBank/DDBJ databases">
        <title>Evolutionary Origins and Diversification of the Mycorrhizal Mutualists.</title>
        <authorList>
            <consortium name="DOE Joint Genome Institute"/>
            <consortium name="Mycorrhizal Genomics Consortium"/>
            <person name="Kohler A."/>
            <person name="Kuo A."/>
            <person name="Nagy L.G."/>
            <person name="Floudas D."/>
            <person name="Copeland A."/>
            <person name="Barry K.W."/>
            <person name="Cichocki N."/>
            <person name="Veneault-Fourrey C."/>
            <person name="LaButti K."/>
            <person name="Lindquist E.A."/>
            <person name="Lipzen A."/>
            <person name="Lundell T."/>
            <person name="Morin E."/>
            <person name="Murat C."/>
            <person name="Riley R."/>
            <person name="Ohm R."/>
            <person name="Sun H."/>
            <person name="Tunlid A."/>
            <person name="Henrissat B."/>
            <person name="Grigoriev I.V."/>
            <person name="Hibbett D.S."/>
            <person name="Martin F."/>
        </authorList>
    </citation>
    <scope>NUCLEOTIDE SEQUENCE [LARGE SCALE GENOMIC DNA]</scope>
    <source>
        <strain evidence="1 2">Koide BX008</strain>
    </source>
</reference>
<dbReference type="HOGENOM" id="CLU_2941236_0_0_1"/>
<gene>
    <name evidence="1" type="ORF">M378DRAFT_161679</name>
</gene>
<protein>
    <submittedName>
        <fullName evidence="1">Uncharacterized protein</fullName>
    </submittedName>
</protein>
<dbReference type="Proteomes" id="UP000054549">
    <property type="component" value="Unassembled WGS sequence"/>
</dbReference>
<dbReference type="AlphaFoldDB" id="A0A0C2SQY4"/>
<dbReference type="EMBL" id="KN818240">
    <property type="protein sequence ID" value="KIL65700.1"/>
    <property type="molecule type" value="Genomic_DNA"/>
</dbReference>
<evidence type="ECO:0000313" key="2">
    <source>
        <dbReference type="Proteomes" id="UP000054549"/>
    </source>
</evidence>
<sequence>MSLSSTFSAWERAAQAFMTTNTFFRLAGMDKGAGTNDDPSFYAVRQDRGGLHALLPPQQG</sequence>
<name>A0A0C2SQY4_AMAMK</name>
<accession>A0A0C2SQY4</accession>
<organism evidence="1 2">
    <name type="scientific">Amanita muscaria (strain Koide BX008)</name>
    <dbReference type="NCBI Taxonomy" id="946122"/>
    <lineage>
        <taxon>Eukaryota</taxon>
        <taxon>Fungi</taxon>
        <taxon>Dikarya</taxon>
        <taxon>Basidiomycota</taxon>
        <taxon>Agaricomycotina</taxon>
        <taxon>Agaricomycetes</taxon>
        <taxon>Agaricomycetidae</taxon>
        <taxon>Agaricales</taxon>
        <taxon>Pluteineae</taxon>
        <taxon>Amanitaceae</taxon>
        <taxon>Amanita</taxon>
    </lineage>
</organism>
<dbReference type="InParanoid" id="A0A0C2SQY4"/>